<reference evidence="1" key="1">
    <citation type="submission" date="2020-05" db="EMBL/GenBank/DDBJ databases">
        <title>Large-scale comparative analyses of tick genomes elucidate their genetic diversity and vector capacities.</title>
        <authorList>
            <person name="Jia N."/>
            <person name="Wang J."/>
            <person name="Shi W."/>
            <person name="Du L."/>
            <person name="Sun Y."/>
            <person name="Zhan W."/>
            <person name="Jiang J."/>
            <person name="Wang Q."/>
            <person name="Zhang B."/>
            <person name="Ji P."/>
            <person name="Sakyi L.B."/>
            <person name="Cui X."/>
            <person name="Yuan T."/>
            <person name="Jiang B."/>
            <person name="Yang W."/>
            <person name="Lam T.T.-Y."/>
            <person name="Chang Q."/>
            <person name="Ding S."/>
            <person name="Wang X."/>
            <person name="Zhu J."/>
            <person name="Ruan X."/>
            <person name="Zhao L."/>
            <person name="Wei J."/>
            <person name="Que T."/>
            <person name="Du C."/>
            <person name="Cheng J."/>
            <person name="Dai P."/>
            <person name="Han X."/>
            <person name="Huang E."/>
            <person name="Gao Y."/>
            <person name="Liu J."/>
            <person name="Shao H."/>
            <person name="Ye R."/>
            <person name="Li L."/>
            <person name="Wei W."/>
            <person name="Wang X."/>
            <person name="Wang C."/>
            <person name="Yang T."/>
            <person name="Huo Q."/>
            <person name="Li W."/>
            <person name="Guo W."/>
            <person name="Chen H."/>
            <person name="Zhou L."/>
            <person name="Ni X."/>
            <person name="Tian J."/>
            <person name="Zhou Y."/>
            <person name="Sheng Y."/>
            <person name="Liu T."/>
            <person name="Pan Y."/>
            <person name="Xia L."/>
            <person name="Li J."/>
            <person name="Zhao F."/>
            <person name="Cao W."/>
        </authorList>
    </citation>
    <scope>NUCLEOTIDE SEQUENCE</scope>
    <source>
        <strain evidence="1">Hyas-2018</strain>
    </source>
</reference>
<organism evidence="1 2">
    <name type="scientific">Hyalomma asiaticum</name>
    <name type="common">Tick</name>
    <dbReference type="NCBI Taxonomy" id="266040"/>
    <lineage>
        <taxon>Eukaryota</taxon>
        <taxon>Metazoa</taxon>
        <taxon>Ecdysozoa</taxon>
        <taxon>Arthropoda</taxon>
        <taxon>Chelicerata</taxon>
        <taxon>Arachnida</taxon>
        <taxon>Acari</taxon>
        <taxon>Parasitiformes</taxon>
        <taxon>Ixodida</taxon>
        <taxon>Ixodoidea</taxon>
        <taxon>Ixodidae</taxon>
        <taxon>Hyalomminae</taxon>
        <taxon>Hyalomma</taxon>
    </lineage>
</organism>
<dbReference type="EMBL" id="CM023488">
    <property type="protein sequence ID" value="KAH6924398.1"/>
    <property type="molecule type" value="Genomic_DNA"/>
</dbReference>
<accession>A0ACB7RPJ5</accession>
<comment type="caution">
    <text evidence="1">The sequence shown here is derived from an EMBL/GenBank/DDBJ whole genome shotgun (WGS) entry which is preliminary data.</text>
</comment>
<evidence type="ECO:0000313" key="2">
    <source>
        <dbReference type="Proteomes" id="UP000821845"/>
    </source>
</evidence>
<evidence type="ECO:0000313" key="1">
    <source>
        <dbReference type="EMBL" id="KAH6924398.1"/>
    </source>
</evidence>
<gene>
    <name evidence="1" type="ORF">HPB50_016673</name>
</gene>
<protein>
    <submittedName>
        <fullName evidence="1">Uncharacterized protein</fullName>
    </submittedName>
</protein>
<proteinExistence type="predicted"/>
<name>A0ACB7RPJ5_HYAAI</name>
<sequence length="185" mass="20166">MRTDMRAKIINGIVHSRYPDLEDLKGVSMYIFLKRRLQKYGDKTALAVLVALVTVKLIQLTRAVTAVAAGADRRYFFGLKCLLRFGTLCTMCTPSGPMNAVPAATAFPRAHSSGNAPHCQRWLPGGSVVQAVVLVGAVAISVFECSASETTESHRKRSHADDESWLVVENPPATSYTLLVTVFIL</sequence>
<dbReference type="Proteomes" id="UP000821845">
    <property type="component" value="Chromosome 8"/>
</dbReference>
<keyword evidence="2" id="KW-1185">Reference proteome</keyword>